<keyword evidence="3" id="KW-1185">Reference proteome</keyword>
<name>E3LL02_CAERE</name>
<dbReference type="InParanoid" id="E3LL02"/>
<feature type="compositionally biased region" description="Polar residues" evidence="1">
    <location>
        <begin position="397"/>
        <end position="411"/>
    </location>
</feature>
<dbReference type="KEGG" id="crq:GCK72_019177"/>
<dbReference type="CTD" id="9839381"/>
<dbReference type="AlphaFoldDB" id="E3LL02"/>
<feature type="region of interest" description="Disordered" evidence="1">
    <location>
        <begin position="366"/>
        <end position="385"/>
    </location>
</feature>
<dbReference type="EMBL" id="DS268410">
    <property type="protein sequence ID" value="EFP00369.1"/>
    <property type="molecule type" value="Genomic_DNA"/>
</dbReference>
<feature type="compositionally biased region" description="Polar residues" evidence="1">
    <location>
        <begin position="274"/>
        <end position="286"/>
    </location>
</feature>
<feature type="region of interest" description="Disordered" evidence="1">
    <location>
        <begin position="248"/>
        <end position="286"/>
    </location>
</feature>
<dbReference type="HOGENOM" id="CLU_039779_0_0_1"/>
<evidence type="ECO:0000313" key="2">
    <source>
        <dbReference type="EMBL" id="EFP00369.1"/>
    </source>
</evidence>
<protein>
    <submittedName>
        <fullName evidence="2">Uncharacterized protein</fullName>
    </submittedName>
</protein>
<feature type="compositionally biased region" description="Basic and acidic residues" evidence="1">
    <location>
        <begin position="248"/>
        <end position="267"/>
    </location>
</feature>
<sequence>MSSETILLYPPPKKSTYPIVSIVVEKKGDETRTSMRQSEIYAYSPWIRIGGGCMIMPKINYDEFQPGDWFKSKPVYATDRSGEVADERELTCLQKISPSDHNICKIPPTRVKNGNVQIVCAFMLCPKFIQNLTTKNSFGCYKKLYLLDIGQGFIHSNHPFFRQLDSMIYFGVFEFRAKDNGAVNFSSRSILRNQPNSLLERDCMWELVDILEDVVGEEVKEEMENKIGKLREAAKSYHEELKNRPIDESAVKKEALNERGFESERRPSPCSPPNKNASPSVPTTSNEIEYLDVESYRSRIIVSGKYREADGVVVEKWKDLETGEMSTSDDILVFKFNARYGVIEHSTPVTTTPTTSHSSNKAVILNSESEENQREEPQPVEEDLDVTMYKLELRGDNNANPTPKSQNDPRR</sequence>
<gene>
    <name evidence="2" type="ORF">CRE_18506</name>
</gene>
<organism evidence="3">
    <name type="scientific">Caenorhabditis remanei</name>
    <name type="common">Caenorhabditis vulgaris</name>
    <dbReference type="NCBI Taxonomy" id="31234"/>
    <lineage>
        <taxon>Eukaryota</taxon>
        <taxon>Metazoa</taxon>
        <taxon>Ecdysozoa</taxon>
        <taxon>Nematoda</taxon>
        <taxon>Chromadorea</taxon>
        <taxon>Rhabditida</taxon>
        <taxon>Rhabditina</taxon>
        <taxon>Rhabditomorpha</taxon>
        <taxon>Rhabditoidea</taxon>
        <taxon>Rhabditidae</taxon>
        <taxon>Peloderinae</taxon>
        <taxon>Caenorhabditis</taxon>
    </lineage>
</organism>
<accession>E3LL02</accession>
<dbReference type="Proteomes" id="UP000008281">
    <property type="component" value="Unassembled WGS sequence"/>
</dbReference>
<dbReference type="OMA" id="DERRTSM"/>
<dbReference type="GeneID" id="9839381"/>
<evidence type="ECO:0000313" key="3">
    <source>
        <dbReference type="Proteomes" id="UP000008281"/>
    </source>
</evidence>
<evidence type="ECO:0000256" key="1">
    <source>
        <dbReference type="SAM" id="MobiDB-lite"/>
    </source>
</evidence>
<dbReference type="OrthoDB" id="5798230at2759"/>
<dbReference type="RefSeq" id="XP_003115881.2">
    <property type="nucleotide sequence ID" value="XM_003115833.2"/>
</dbReference>
<feature type="region of interest" description="Disordered" evidence="1">
    <location>
        <begin position="391"/>
        <end position="411"/>
    </location>
</feature>
<dbReference type="eggNOG" id="ENOG502RWV4">
    <property type="taxonomic scope" value="Eukaryota"/>
</dbReference>
<proteinExistence type="predicted"/>
<reference evidence="2" key="1">
    <citation type="submission" date="2007-07" db="EMBL/GenBank/DDBJ databases">
        <title>PCAP assembly of the Caenorhabditis remanei genome.</title>
        <authorList>
            <consortium name="The Caenorhabditis remanei Sequencing Consortium"/>
            <person name="Wilson R.K."/>
        </authorList>
    </citation>
    <scope>NUCLEOTIDE SEQUENCE [LARGE SCALE GENOMIC DNA]</scope>
    <source>
        <strain evidence="2">PB4641</strain>
    </source>
</reference>